<evidence type="ECO:0000256" key="1">
    <source>
        <dbReference type="ARBA" id="ARBA00010506"/>
    </source>
</evidence>
<dbReference type="GO" id="GO:0003677">
    <property type="term" value="F:DNA binding"/>
    <property type="evidence" value="ECO:0007669"/>
    <property type="project" value="UniProtKB-KW"/>
</dbReference>
<dbReference type="Pfam" id="PF11831">
    <property type="entry name" value="Myb_Cef"/>
    <property type="match status" value="1"/>
</dbReference>
<proteinExistence type="inferred from homology"/>
<protein>
    <recommendedName>
        <fullName evidence="8">Pre-mRNA-splicing factor CEF1</fullName>
    </recommendedName>
    <alternativeName>
        <fullName evidence="9">Pre-mRNA-splicing factor cef1</fullName>
    </alternativeName>
</protein>
<evidence type="ECO:0000256" key="10">
    <source>
        <dbReference type="SAM" id="Coils"/>
    </source>
</evidence>
<dbReference type="PROSITE" id="PS51294">
    <property type="entry name" value="HTH_MYB"/>
    <property type="match status" value="2"/>
</dbReference>
<feature type="domain" description="HTH myb-type" evidence="13">
    <location>
        <begin position="3"/>
        <end position="58"/>
    </location>
</feature>
<dbReference type="PROSITE" id="PS50090">
    <property type="entry name" value="MYB_LIKE"/>
    <property type="match status" value="2"/>
</dbReference>
<keyword evidence="7" id="KW-0539">Nucleus</keyword>
<comment type="similarity">
    <text evidence="1">Belongs to the CEF1 family.</text>
</comment>
<dbReference type="GO" id="GO:0000974">
    <property type="term" value="C:Prp19 complex"/>
    <property type="evidence" value="ECO:0007669"/>
    <property type="project" value="InterPro"/>
</dbReference>
<reference evidence="14 15" key="1">
    <citation type="journal article" date="2015" name="Fungal Genet. Biol.">
        <title>Evolution of novel wood decay mechanisms in Agaricales revealed by the genome sequences of Fistulina hepatica and Cylindrobasidium torrendii.</title>
        <authorList>
            <person name="Floudas D."/>
            <person name="Held B.W."/>
            <person name="Riley R."/>
            <person name="Nagy L.G."/>
            <person name="Koehler G."/>
            <person name="Ransdell A.S."/>
            <person name="Younus H."/>
            <person name="Chow J."/>
            <person name="Chiniquy J."/>
            <person name="Lipzen A."/>
            <person name="Tritt A."/>
            <person name="Sun H."/>
            <person name="Haridas S."/>
            <person name="LaButti K."/>
            <person name="Ohm R.A."/>
            <person name="Kues U."/>
            <person name="Blanchette R.A."/>
            <person name="Grigoriev I.V."/>
            <person name="Minto R.E."/>
            <person name="Hibbett D.S."/>
        </authorList>
    </citation>
    <scope>NUCLEOTIDE SEQUENCE [LARGE SCALE GENOMIC DNA]</scope>
    <source>
        <strain evidence="14 15">FP15055 ss-10</strain>
    </source>
</reference>
<keyword evidence="15" id="KW-1185">Reference proteome</keyword>
<dbReference type="Pfam" id="PF13921">
    <property type="entry name" value="Myb_DNA-bind_6"/>
    <property type="match status" value="1"/>
</dbReference>
<keyword evidence="2" id="KW-0507">mRNA processing</keyword>
<dbReference type="FunFam" id="1.10.10.60:FF:000021">
    <property type="entry name" value="CDC5 cell division cycle 5-like"/>
    <property type="match status" value="1"/>
</dbReference>
<dbReference type="PANTHER" id="PTHR45885:SF1">
    <property type="entry name" value="CELL DIVISION CYCLE 5-LIKE PROTEIN"/>
    <property type="match status" value="1"/>
</dbReference>
<dbReference type="Gene3D" id="1.10.10.60">
    <property type="entry name" value="Homeodomain-like"/>
    <property type="match status" value="2"/>
</dbReference>
<feature type="coiled-coil region" evidence="10">
    <location>
        <begin position="762"/>
        <end position="818"/>
    </location>
</feature>
<organism evidence="14 15">
    <name type="scientific">Cylindrobasidium torrendii FP15055 ss-10</name>
    <dbReference type="NCBI Taxonomy" id="1314674"/>
    <lineage>
        <taxon>Eukaryota</taxon>
        <taxon>Fungi</taxon>
        <taxon>Dikarya</taxon>
        <taxon>Basidiomycota</taxon>
        <taxon>Agaricomycotina</taxon>
        <taxon>Agaricomycetes</taxon>
        <taxon>Agaricomycetidae</taxon>
        <taxon>Agaricales</taxon>
        <taxon>Marasmiineae</taxon>
        <taxon>Physalacriaceae</taxon>
        <taxon>Cylindrobasidium</taxon>
    </lineage>
</organism>
<dbReference type="SUPFAM" id="SSF46689">
    <property type="entry name" value="Homeodomain-like"/>
    <property type="match status" value="1"/>
</dbReference>
<feature type="region of interest" description="Disordered" evidence="11">
    <location>
        <begin position="111"/>
        <end position="162"/>
    </location>
</feature>
<dbReference type="InterPro" id="IPR001005">
    <property type="entry name" value="SANT/Myb"/>
</dbReference>
<evidence type="ECO:0000256" key="7">
    <source>
        <dbReference type="ARBA" id="ARBA00023242"/>
    </source>
</evidence>
<evidence type="ECO:0000256" key="2">
    <source>
        <dbReference type="ARBA" id="ARBA00022664"/>
    </source>
</evidence>
<evidence type="ECO:0000256" key="3">
    <source>
        <dbReference type="ARBA" id="ARBA00022728"/>
    </source>
</evidence>
<dbReference type="SMART" id="SM00717">
    <property type="entry name" value="SANT"/>
    <property type="match status" value="2"/>
</dbReference>
<evidence type="ECO:0000256" key="4">
    <source>
        <dbReference type="ARBA" id="ARBA00022737"/>
    </source>
</evidence>
<evidence type="ECO:0000313" key="14">
    <source>
        <dbReference type="EMBL" id="KIY74125.1"/>
    </source>
</evidence>
<dbReference type="InterPro" id="IPR009057">
    <property type="entry name" value="Homeodomain-like_sf"/>
</dbReference>
<accession>A0A0D7BV44</accession>
<dbReference type="Proteomes" id="UP000054007">
    <property type="component" value="Unassembled WGS sequence"/>
</dbReference>
<dbReference type="PANTHER" id="PTHR45885">
    <property type="entry name" value="CELL DIVISION CYCLE 5-LIKE PROTEIN"/>
    <property type="match status" value="1"/>
</dbReference>
<dbReference type="InterPro" id="IPR047242">
    <property type="entry name" value="CDC5L/Cef1"/>
</dbReference>
<keyword evidence="10" id="KW-0175">Coiled coil</keyword>
<evidence type="ECO:0000256" key="8">
    <source>
        <dbReference type="ARBA" id="ARBA00034837"/>
    </source>
</evidence>
<dbReference type="InterPro" id="IPR047240">
    <property type="entry name" value="SANT_CDC5L_II"/>
</dbReference>
<evidence type="ECO:0000259" key="13">
    <source>
        <dbReference type="PROSITE" id="PS51294"/>
    </source>
</evidence>
<dbReference type="InterPro" id="IPR021786">
    <property type="entry name" value="Cdc5p/Cef1_C"/>
</dbReference>
<feature type="compositionally biased region" description="Basic and acidic residues" evidence="11">
    <location>
        <begin position="254"/>
        <end position="279"/>
    </location>
</feature>
<keyword evidence="6" id="KW-0508">mRNA splicing</keyword>
<dbReference type="GO" id="GO:0000398">
    <property type="term" value="P:mRNA splicing, via spliceosome"/>
    <property type="evidence" value="ECO:0007669"/>
    <property type="project" value="InterPro"/>
</dbReference>
<name>A0A0D7BV44_9AGAR</name>
<evidence type="ECO:0000256" key="9">
    <source>
        <dbReference type="ARBA" id="ARBA00069095"/>
    </source>
</evidence>
<dbReference type="OrthoDB" id="1410009at2759"/>
<evidence type="ECO:0000313" key="15">
    <source>
        <dbReference type="Proteomes" id="UP000054007"/>
    </source>
</evidence>
<evidence type="ECO:0000256" key="11">
    <source>
        <dbReference type="SAM" id="MobiDB-lite"/>
    </source>
</evidence>
<dbReference type="CDD" id="cd00167">
    <property type="entry name" value="SANT"/>
    <property type="match status" value="1"/>
</dbReference>
<dbReference type="GO" id="GO:0005681">
    <property type="term" value="C:spliceosomal complex"/>
    <property type="evidence" value="ECO:0007669"/>
    <property type="project" value="UniProtKB-KW"/>
</dbReference>
<evidence type="ECO:0000256" key="5">
    <source>
        <dbReference type="ARBA" id="ARBA00023125"/>
    </source>
</evidence>
<keyword evidence="5" id="KW-0238">DNA-binding</keyword>
<feature type="region of interest" description="Disordered" evidence="11">
    <location>
        <begin position="422"/>
        <end position="472"/>
    </location>
</feature>
<feature type="domain" description="Myb-like" evidence="12">
    <location>
        <begin position="3"/>
        <end position="54"/>
    </location>
</feature>
<dbReference type="CDD" id="cd11659">
    <property type="entry name" value="SANT_CDC5_II"/>
    <property type="match status" value="1"/>
</dbReference>
<gene>
    <name evidence="14" type="ORF">CYLTODRAFT_364482</name>
</gene>
<keyword evidence="4" id="KW-0677">Repeat</keyword>
<dbReference type="AlphaFoldDB" id="A0A0D7BV44"/>
<evidence type="ECO:0000256" key="6">
    <source>
        <dbReference type="ARBA" id="ARBA00023187"/>
    </source>
</evidence>
<sequence length="821" mass="91473">MVRIIIKGGVWKNTEDEVLKAAIAKYGKNQWARISSLLVRKTPKQCKARWYEWLDPSIKKTEWSKTEDEKLLHLAKLMPTQWRTIAPIVGRTATQCLERYQKLLDDAEAKESEELGLSGPSDDIGPSADDVRRLRPGEIDPDPETKPARPDPIDMDEDEKEMLSEARARLANTQGKKAKRKARERQLEEARRLAVLQKKRELKAAGIITRHKTKKKGMDYNADIPFEKKPAAGFYDTSDEQAKVSIAPVGQSLRRLENKRKPDLEDEERRKRQKREKEGAAGNQTKFVPAREAQIQKLKEAESIGRRRKLNLPTVQVGESELEDIVKIGQASENAKALVGGGSDASGRLLGEYEGLEAARMARTPRTAQQEDNVMTEARNLRNMTIAQTPLLGDENTPMHVDATGGTGFGGATPRHQAAFTPNPLATPLRQGDMGPGATPRRPGDSVAGTPLRTPIRDNLALNPDGLGGETPRSDLKRSLRAGFMNLPKPENNFELLVPDDEDEETAEDREAMAIDAADRDARLKRQREIEEQKILARRSNAVKLGLPRPANVDPDALLSRLGMSEDEVEREINKEIAQLLLHDSIAYPLPGTSKAGSTRSTYDMPDDAYVDSARDEIRLELASLVGFPNANAEQLHDGLIAVVKADGANDTETSWATIRKQLAFNPASQEWVEPSTLSAEQRVEGYNVLMSEVREQMGKEAQKAAKAEKKMGVQLGGYQARFNALSKRLSDAFTAFQATQIDYESFSRLKINEDAAGPRRVSGLKEEVDFLEKREYRLQEQYKELESERREAEARVAALEERVMAEAEALNEAALAETEG</sequence>
<feature type="region of interest" description="Disordered" evidence="11">
    <location>
        <begin position="246"/>
        <end position="290"/>
    </location>
</feature>
<dbReference type="STRING" id="1314674.A0A0D7BV44"/>
<evidence type="ECO:0000259" key="12">
    <source>
        <dbReference type="PROSITE" id="PS50090"/>
    </source>
</evidence>
<dbReference type="InterPro" id="IPR017930">
    <property type="entry name" value="Myb_dom"/>
</dbReference>
<feature type="compositionally biased region" description="Basic and acidic residues" evidence="11">
    <location>
        <begin position="129"/>
        <end position="152"/>
    </location>
</feature>
<feature type="domain" description="HTH myb-type" evidence="13">
    <location>
        <begin position="59"/>
        <end position="108"/>
    </location>
</feature>
<feature type="domain" description="Myb-like" evidence="12">
    <location>
        <begin position="55"/>
        <end position="104"/>
    </location>
</feature>
<dbReference type="EMBL" id="KN880432">
    <property type="protein sequence ID" value="KIY74125.1"/>
    <property type="molecule type" value="Genomic_DNA"/>
</dbReference>
<keyword evidence="3" id="KW-0747">Spliceosome</keyword>